<keyword evidence="2" id="KW-1185">Reference proteome</keyword>
<gene>
    <name evidence="1" type="ORF">SPELUC_LOCUS8294</name>
</gene>
<comment type="caution">
    <text evidence="1">The sequence shown here is derived from an EMBL/GenBank/DDBJ whole genome shotgun (WGS) entry which is preliminary data.</text>
</comment>
<feature type="non-terminal residue" evidence="1">
    <location>
        <position position="162"/>
    </location>
</feature>
<proteinExistence type="predicted"/>
<organism evidence="1 2">
    <name type="scientific">Cetraspora pellucida</name>
    <dbReference type="NCBI Taxonomy" id="1433469"/>
    <lineage>
        <taxon>Eukaryota</taxon>
        <taxon>Fungi</taxon>
        <taxon>Fungi incertae sedis</taxon>
        <taxon>Mucoromycota</taxon>
        <taxon>Glomeromycotina</taxon>
        <taxon>Glomeromycetes</taxon>
        <taxon>Diversisporales</taxon>
        <taxon>Gigasporaceae</taxon>
        <taxon>Cetraspora</taxon>
    </lineage>
</organism>
<evidence type="ECO:0000313" key="1">
    <source>
        <dbReference type="EMBL" id="CAG8633098.1"/>
    </source>
</evidence>
<name>A0ACA9N529_9GLOM</name>
<sequence>MTGIIAITLIIFDLGKLFASLAIMHNYFEVIIMILLHQGGSLATNNNIIQYSIIYILIVAVATILLQWPYDTFFFKVQGLSLDWALLIQFIRLYLATRRNYRKEDINLPLLTLGDGRESEHNQSNHRNKDHHLNHVLLLPIAALFHVAGNVLNAIFLSERLA</sequence>
<dbReference type="EMBL" id="CAJVPW010012190">
    <property type="protein sequence ID" value="CAG8633098.1"/>
    <property type="molecule type" value="Genomic_DNA"/>
</dbReference>
<protein>
    <submittedName>
        <fullName evidence="1">247_t:CDS:1</fullName>
    </submittedName>
</protein>
<dbReference type="Proteomes" id="UP000789366">
    <property type="component" value="Unassembled WGS sequence"/>
</dbReference>
<reference evidence="1" key="1">
    <citation type="submission" date="2021-06" db="EMBL/GenBank/DDBJ databases">
        <authorList>
            <person name="Kallberg Y."/>
            <person name="Tangrot J."/>
            <person name="Rosling A."/>
        </authorList>
    </citation>
    <scope>NUCLEOTIDE SEQUENCE</scope>
    <source>
        <strain evidence="1">28 12/20/2015</strain>
    </source>
</reference>
<evidence type="ECO:0000313" key="2">
    <source>
        <dbReference type="Proteomes" id="UP000789366"/>
    </source>
</evidence>
<accession>A0ACA9N529</accession>